<dbReference type="Pfam" id="PF17866">
    <property type="entry name" value="AAA_lid_6"/>
    <property type="match status" value="3"/>
</dbReference>
<feature type="domain" description="AAA+ ATPase" evidence="5">
    <location>
        <begin position="724"/>
        <end position="863"/>
    </location>
</feature>
<name>A0ABU7KYR9_9ACTN</name>
<sequence>MSAIRLPEHLELLLTDEPVLDIYEYGPWRVPNRLVDELVELFDLVIEDPRGREFPPGQPSGTEQQRHKRLRGDVVDHLVTLQGPLRVVGGSSSRMPSILIGRHSTVDNLTSQSHQWLLDTLTMPPCYGLIEVAKEREHRRTAFALIGDVLDAAEGVEPWEERRRAWRDLLDQRAAHPADLEFDMSASPRDLRTTWAAAIDAEHFPRIPEFAPPARFLAWAHERFAPAHARLAAVAHDVPSLSDTLVDLCLGLRLYGLPPMTSSLLDPGEYRELSADFAERRKAFDLSAWQDRVRTWLWQGVVAGEADACRTWLDMGTRCALALSSSGNEVRKSSRFSSPLPVSGFQTDLRRYCRPPGTPVTVPGLPGADGPEQAARPRTADPALGPTPLERLDALVGLEEVKREVRAVAAEAETARRRAHAGLSVAAPGRHMVFAGSPGTGRSTVAGIIGSLYADAGLLRTGRVTEVSRADLVSDHSGGVAERVAQVVRGALGGVLLVDEAAALAGSESGRNPGADALAALARKMDEHTDELVVVFADTEQSLGRLLSAHPRLAARIGRRLSFGDPTGGELTAIFAAMVEDGGLEADPETLARAGRLLERLARGRGSAGARTARMLLDRALSRQAVRVAASPAGSPAGLGAGSDASDGETDRLRRLLAEDLPENPESVAAVPVGRGTSKVPEDPLAELDALVGLETVKREVRLYAAEAEADRLRAASGVPVSAPARHMVFTGSPGTAKTMVARMLGAVYAKLGLLSSGHLVDVSRGDLVGEYIGQTAPKVERVVRGALGGVLFVDEAYALTSSTSTNDYGAEAVATLLRLVEDHRDDLVVVVAGYPEEMARFLSSNPGLASRFPRHLSFPDYTDDELADIFGVMAREAGFALGAGTADRVRRLLRATGRDHAFGNARLVRNLLERATALQAERITDGRKRSADELRELLPSDLPLTAGARVGAPAQEDPLASAERLVGQEAARRELRALDARAGVEEARRSAGITVSGAIDHMALIGPAGTGRATFAELAGAVCGRRGLLSSGHVVRVGREELLGAMPGQSAQLTASAVRSALGGVLFLAEAHTVLARPGADASVDEAVRELVHLAGVHRHDLMVVVSGSAEGLPGLLEARPELDALFTRRLRFADLSGEDLAEVFSGLAREAGFRLAPGTAGAVRGLLLRGRPESPSNARLAKDLLERTARAQAERVAGLDLGDGDVLRTLAPEDVPAGLPGHGTAWTGAGLYL</sequence>
<dbReference type="EMBL" id="JAUUCC010000109">
    <property type="protein sequence ID" value="MEE2054410.1"/>
    <property type="molecule type" value="Genomic_DNA"/>
</dbReference>
<evidence type="ECO:0000313" key="7">
    <source>
        <dbReference type="Proteomes" id="UP001348641"/>
    </source>
</evidence>
<organism evidence="6 7">
    <name type="scientific">Nocardiopsis tropica</name>
    <dbReference type="NCBI Taxonomy" id="109330"/>
    <lineage>
        <taxon>Bacteria</taxon>
        <taxon>Bacillati</taxon>
        <taxon>Actinomycetota</taxon>
        <taxon>Actinomycetes</taxon>
        <taxon>Streptosporangiales</taxon>
        <taxon>Nocardiopsidaceae</taxon>
        <taxon>Nocardiopsis</taxon>
    </lineage>
</organism>
<accession>A0ABU7KYR9</accession>
<dbReference type="Pfam" id="PF00004">
    <property type="entry name" value="AAA"/>
    <property type="match status" value="2"/>
</dbReference>
<dbReference type="Gene3D" id="1.10.8.60">
    <property type="match status" value="3"/>
</dbReference>
<dbReference type="CDD" id="cd00009">
    <property type="entry name" value="AAA"/>
    <property type="match status" value="1"/>
</dbReference>
<evidence type="ECO:0000256" key="4">
    <source>
        <dbReference type="SAM" id="MobiDB-lite"/>
    </source>
</evidence>
<keyword evidence="3" id="KW-0067">ATP-binding</keyword>
<reference evidence="6 7" key="1">
    <citation type="submission" date="2023-07" db="EMBL/GenBank/DDBJ databases">
        <authorList>
            <person name="Girao M."/>
            <person name="Carvalho M.F."/>
        </authorList>
    </citation>
    <scope>NUCLEOTIDE SEQUENCE [LARGE SCALE GENOMIC DNA]</scope>
    <source>
        <strain evidence="6 7">66/93</strain>
    </source>
</reference>
<dbReference type="InterPro" id="IPR000641">
    <property type="entry name" value="CbxX/CfxQ"/>
</dbReference>
<evidence type="ECO:0000256" key="3">
    <source>
        <dbReference type="ARBA" id="ARBA00022840"/>
    </source>
</evidence>
<dbReference type="SUPFAM" id="SSF52540">
    <property type="entry name" value="P-loop containing nucleoside triphosphate hydrolases"/>
    <property type="match status" value="3"/>
</dbReference>
<feature type="region of interest" description="Disordered" evidence="4">
    <location>
        <begin position="357"/>
        <end position="387"/>
    </location>
</feature>
<dbReference type="InterPro" id="IPR041627">
    <property type="entry name" value="AAA_lid_6"/>
</dbReference>
<dbReference type="Gene3D" id="3.40.50.300">
    <property type="entry name" value="P-loop containing nucleotide triphosphate hydrolases"/>
    <property type="match status" value="3"/>
</dbReference>
<dbReference type="InterPro" id="IPR003593">
    <property type="entry name" value="AAA+_ATPase"/>
</dbReference>
<evidence type="ECO:0000256" key="2">
    <source>
        <dbReference type="ARBA" id="ARBA00022741"/>
    </source>
</evidence>
<evidence type="ECO:0000259" key="5">
    <source>
        <dbReference type="SMART" id="SM00382"/>
    </source>
</evidence>
<keyword evidence="2" id="KW-0547">Nucleotide-binding</keyword>
<feature type="domain" description="AAA+ ATPase" evidence="5">
    <location>
        <begin position="428"/>
        <end position="607"/>
    </location>
</feature>
<comment type="caution">
    <text evidence="6">The sequence shown here is derived from an EMBL/GenBank/DDBJ whole genome shotgun (WGS) entry which is preliminary data.</text>
</comment>
<gene>
    <name evidence="6" type="ORF">Q8A49_28315</name>
</gene>
<feature type="domain" description="AAA+ ATPase" evidence="5">
    <location>
        <begin position="999"/>
        <end position="1138"/>
    </location>
</feature>
<dbReference type="Proteomes" id="UP001348641">
    <property type="component" value="Unassembled WGS sequence"/>
</dbReference>
<dbReference type="PANTHER" id="PTHR43392">
    <property type="entry name" value="AAA-TYPE ATPASE FAMILY PROTEIN / ANKYRIN REPEAT FAMILY PROTEIN"/>
    <property type="match status" value="1"/>
</dbReference>
<dbReference type="PRINTS" id="PR00819">
    <property type="entry name" value="CBXCFQXSUPER"/>
</dbReference>
<dbReference type="InterPro" id="IPR050773">
    <property type="entry name" value="CbxX/CfxQ_RuBisCO_ESX"/>
</dbReference>
<proteinExistence type="inferred from homology"/>
<dbReference type="SMART" id="SM00382">
    <property type="entry name" value="AAA"/>
    <property type="match status" value="3"/>
</dbReference>
<dbReference type="PANTHER" id="PTHR43392:SF2">
    <property type="entry name" value="AAA-TYPE ATPASE FAMILY PROTEIN _ ANKYRIN REPEAT FAMILY PROTEIN"/>
    <property type="match status" value="1"/>
</dbReference>
<evidence type="ECO:0000256" key="1">
    <source>
        <dbReference type="ARBA" id="ARBA00010378"/>
    </source>
</evidence>
<dbReference type="InterPro" id="IPR027417">
    <property type="entry name" value="P-loop_NTPase"/>
</dbReference>
<comment type="similarity">
    <text evidence="1">Belongs to the CbxX/CfxQ family.</text>
</comment>
<dbReference type="InterPro" id="IPR003959">
    <property type="entry name" value="ATPase_AAA_core"/>
</dbReference>
<protein>
    <submittedName>
        <fullName evidence="6">AAA family ATPase</fullName>
    </submittedName>
</protein>
<evidence type="ECO:0000313" key="6">
    <source>
        <dbReference type="EMBL" id="MEE2054410.1"/>
    </source>
</evidence>
<dbReference type="RefSeq" id="WP_330161260.1">
    <property type="nucleotide sequence ID" value="NZ_BAAAJA010000009.1"/>
</dbReference>